<evidence type="ECO:0000313" key="3">
    <source>
        <dbReference type="Proteomes" id="UP000246050"/>
    </source>
</evidence>
<reference evidence="2 3" key="1">
    <citation type="submission" date="2018-05" db="EMBL/GenBank/DDBJ databases">
        <title>Micromonosporas from Atacama Desert.</title>
        <authorList>
            <person name="Carro L."/>
            <person name="Golinska P."/>
            <person name="Klenk H.-P."/>
            <person name="Goodfellow M."/>
        </authorList>
    </citation>
    <scope>NUCLEOTIDE SEQUENCE [LARGE SCALE GENOMIC DNA]</scope>
    <source>
        <strain evidence="2 3">4G51</strain>
    </source>
</reference>
<protein>
    <submittedName>
        <fullName evidence="2">Lipase</fullName>
    </submittedName>
</protein>
<evidence type="ECO:0000313" key="2">
    <source>
        <dbReference type="EMBL" id="PWR15563.1"/>
    </source>
</evidence>
<dbReference type="GO" id="GO:0016298">
    <property type="term" value="F:lipase activity"/>
    <property type="evidence" value="ECO:0007669"/>
    <property type="project" value="TreeGrafter"/>
</dbReference>
<dbReference type="EMBL" id="QGKS01000180">
    <property type="protein sequence ID" value="PWR15563.1"/>
    <property type="molecule type" value="Genomic_DNA"/>
</dbReference>
<dbReference type="Proteomes" id="UP000246050">
    <property type="component" value="Unassembled WGS sequence"/>
</dbReference>
<dbReference type="OrthoDB" id="8871309at2"/>
<name>A0A317DRT4_9ACTN</name>
<dbReference type="GO" id="GO:0016042">
    <property type="term" value="P:lipid catabolic process"/>
    <property type="evidence" value="ECO:0007669"/>
    <property type="project" value="InterPro"/>
</dbReference>
<accession>A0A317DRT4</accession>
<gene>
    <name evidence="2" type="ORF">DKT69_10290</name>
</gene>
<dbReference type="Gene3D" id="3.40.50.1820">
    <property type="entry name" value="alpha/beta hydrolase"/>
    <property type="match status" value="1"/>
</dbReference>
<dbReference type="SUPFAM" id="SSF53474">
    <property type="entry name" value="alpha/beta-Hydrolases"/>
    <property type="match status" value="1"/>
</dbReference>
<dbReference type="InterPro" id="IPR029058">
    <property type="entry name" value="AB_hydrolase_fold"/>
</dbReference>
<feature type="region of interest" description="Disordered" evidence="1">
    <location>
        <begin position="1"/>
        <end position="95"/>
    </location>
</feature>
<evidence type="ECO:0000256" key="1">
    <source>
        <dbReference type="SAM" id="MobiDB-lite"/>
    </source>
</evidence>
<comment type="caution">
    <text evidence="2">The sequence shown here is derived from an EMBL/GenBank/DDBJ whole genome shotgun (WGS) entry which is preliminary data.</text>
</comment>
<dbReference type="InterPro" id="IPR002918">
    <property type="entry name" value="Lipase_EstA/Esterase_EstB"/>
</dbReference>
<dbReference type="PANTHER" id="PTHR32015">
    <property type="entry name" value="FASTING INDUCED LIPASE"/>
    <property type="match status" value="1"/>
</dbReference>
<proteinExistence type="predicted"/>
<organism evidence="2 3">
    <name type="scientific">Micromonospora sicca</name>
    <dbReference type="NCBI Taxonomy" id="2202420"/>
    <lineage>
        <taxon>Bacteria</taxon>
        <taxon>Bacillati</taxon>
        <taxon>Actinomycetota</taxon>
        <taxon>Actinomycetes</taxon>
        <taxon>Micromonosporales</taxon>
        <taxon>Micromonosporaceae</taxon>
        <taxon>Micromonospora</taxon>
    </lineage>
</organism>
<dbReference type="Pfam" id="PF01674">
    <property type="entry name" value="Lipase_2"/>
    <property type="match status" value="1"/>
</dbReference>
<sequence>MDPRPSACGDLRKVCQAPPETRHHPLASPVDRQSPCIDVLTSDGNPSVTFPHLGRRGSPRARVAPPPRCRTGTWTARGRPADRRRRRSPPEGPTPVASLLTRWLLALTVATATLVGLPSPAQAASYTPSSNPILFVHGWNSSASTWNTMISRFQADGWPSSHLRAFSYNTSQSNATTAQTVSQEVDKLLAGTGATKVDIITHSMGGLSSRYYLKNLAGSGKVDRWVSLGGPNHGTSSANTCVSTACVEMRVSSAFLATLNSGDETPGAFGYGTWRSPCDGVINPVDSTILSGATNTQTACVFHTSLQNDATIYGQVRDFVNP</sequence>
<dbReference type="AlphaFoldDB" id="A0A317DRT4"/>
<dbReference type="PANTHER" id="PTHR32015:SF1">
    <property type="entry name" value="LIPASE"/>
    <property type="match status" value="1"/>
</dbReference>